<gene>
    <name evidence="7" type="ORF">K469DRAFT_725371</name>
</gene>
<evidence type="ECO:0000256" key="5">
    <source>
        <dbReference type="ARBA" id="ARBA00023136"/>
    </source>
</evidence>
<evidence type="ECO:0000256" key="6">
    <source>
        <dbReference type="SAM" id="Phobius"/>
    </source>
</evidence>
<feature type="transmembrane region" description="Helical" evidence="6">
    <location>
        <begin position="487"/>
        <end position="508"/>
    </location>
</feature>
<dbReference type="EMBL" id="ML994627">
    <property type="protein sequence ID" value="KAF2187326.1"/>
    <property type="molecule type" value="Genomic_DNA"/>
</dbReference>
<feature type="transmembrane region" description="Helical" evidence="6">
    <location>
        <begin position="370"/>
        <end position="390"/>
    </location>
</feature>
<feature type="transmembrane region" description="Helical" evidence="6">
    <location>
        <begin position="133"/>
        <end position="159"/>
    </location>
</feature>
<evidence type="ECO:0000313" key="8">
    <source>
        <dbReference type="Proteomes" id="UP000800200"/>
    </source>
</evidence>
<feature type="transmembrane region" description="Helical" evidence="6">
    <location>
        <begin position="216"/>
        <end position="236"/>
    </location>
</feature>
<comment type="similarity">
    <text evidence="2">Belongs to the major facilitator superfamily. Proton-dependent oligopeptide transporter (POT/PTR) (TC 2.A.17) family.</text>
</comment>
<keyword evidence="3 6" id="KW-0812">Transmembrane</keyword>
<keyword evidence="4 6" id="KW-1133">Transmembrane helix</keyword>
<protein>
    <submittedName>
        <fullName evidence="7">PTR2-domain-containing protein</fullName>
    </submittedName>
</protein>
<evidence type="ECO:0000256" key="3">
    <source>
        <dbReference type="ARBA" id="ARBA00022692"/>
    </source>
</evidence>
<sequence>MSAQTFSWGQIQNLRRVVDDIPRRLWVVAIIAFWERFTFWGITAPWQNYMENSWRSGQVPGALGMGQSMATRIYCAFYIFYYVTPLLFAVLSDVKLGRYKTLCISIILYVSGCIVLFMSSWPSVFFSHRKLGILGLAGSMVLIGLGGGGFKAIMIPFIADQYTETIPKLKILKTGERVVTDRMLTLQYIYNLYYWVGNVGSLSWFATTFLEKHIDFWAAYLLPSAALVVGMLMLFIGRKWYVRVPHEGNVLPKATKILLCASRNQFKMARADPQYQLEHREKAVSWSSQLVTELKRGLMACRVLISFVVFYICFDQMQNNLISQASQMESYHIPNDLLPAVNQVACIILGPLIQSWLYPFLHRRNIYFRPIVRITIGFAFISVSMVYATVVQHVIYSTGPCYEWPIQCLDAGWERKPNQVNVWIQAPVYVFIAFGEIFAYVTALEYAYDHSPTDMKVIVQAISLLIAGVGSASAMALTPIAHDPHLVILYACLASAMAITTAVFWITFNKYDQIYATYDDEEIMNIGMETR</sequence>
<feature type="transmembrane region" description="Helical" evidence="6">
    <location>
        <begin position="422"/>
        <end position="446"/>
    </location>
</feature>
<reference evidence="7" key="1">
    <citation type="journal article" date="2020" name="Stud. Mycol.">
        <title>101 Dothideomycetes genomes: a test case for predicting lifestyles and emergence of pathogens.</title>
        <authorList>
            <person name="Haridas S."/>
            <person name="Albert R."/>
            <person name="Binder M."/>
            <person name="Bloem J."/>
            <person name="Labutti K."/>
            <person name="Salamov A."/>
            <person name="Andreopoulos B."/>
            <person name="Baker S."/>
            <person name="Barry K."/>
            <person name="Bills G."/>
            <person name="Bluhm B."/>
            <person name="Cannon C."/>
            <person name="Castanera R."/>
            <person name="Culley D."/>
            <person name="Daum C."/>
            <person name="Ezra D."/>
            <person name="Gonzalez J."/>
            <person name="Henrissat B."/>
            <person name="Kuo A."/>
            <person name="Liang C."/>
            <person name="Lipzen A."/>
            <person name="Lutzoni F."/>
            <person name="Magnuson J."/>
            <person name="Mondo S."/>
            <person name="Nolan M."/>
            <person name="Ohm R."/>
            <person name="Pangilinan J."/>
            <person name="Park H.-J."/>
            <person name="Ramirez L."/>
            <person name="Alfaro M."/>
            <person name="Sun H."/>
            <person name="Tritt A."/>
            <person name="Yoshinaga Y."/>
            <person name="Zwiers L.-H."/>
            <person name="Turgeon B."/>
            <person name="Goodwin S."/>
            <person name="Spatafora J."/>
            <person name="Crous P."/>
            <person name="Grigoriev I."/>
        </authorList>
    </citation>
    <scope>NUCLEOTIDE SEQUENCE</scope>
    <source>
        <strain evidence="7">CBS 207.26</strain>
    </source>
</reference>
<accession>A0A6A6EBX5</accession>
<keyword evidence="8" id="KW-1185">Reference proteome</keyword>
<dbReference type="AlphaFoldDB" id="A0A6A6EBX5"/>
<feature type="transmembrane region" description="Helical" evidence="6">
    <location>
        <begin position="102"/>
        <end position="121"/>
    </location>
</feature>
<dbReference type="OrthoDB" id="8904098at2759"/>
<evidence type="ECO:0000313" key="7">
    <source>
        <dbReference type="EMBL" id="KAF2187326.1"/>
    </source>
</evidence>
<feature type="transmembrane region" description="Helical" evidence="6">
    <location>
        <begin position="192"/>
        <end position="210"/>
    </location>
</feature>
<evidence type="ECO:0000256" key="2">
    <source>
        <dbReference type="ARBA" id="ARBA00005982"/>
    </source>
</evidence>
<organism evidence="7 8">
    <name type="scientific">Zopfia rhizophila CBS 207.26</name>
    <dbReference type="NCBI Taxonomy" id="1314779"/>
    <lineage>
        <taxon>Eukaryota</taxon>
        <taxon>Fungi</taxon>
        <taxon>Dikarya</taxon>
        <taxon>Ascomycota</taxon>
        <taxon>Pezizomycotina</taxon>
        <taxon>Dothideomycetes</taxon>
        <taxon>Dothideomycetes incertae sedis</taxon>
        <taxon>Zopfiaceae</taxon>
        <taxon>Zopfia</taxon>
    </lineage>
</organism>
<dbReference type="Gene3D" id="1.20.1250.20">
    <property type="entry name" value="MFS general substrate transporter like domains"/>
    <property type="match status" value="1"/>
</dbReference>
<dbReference type="SUPFAM" id="SSF103473">
    <property type="entry name" value="MFS general substrate transporter"/>
    <property type="match status" value="1"/>
</dbReference>
<evidence type="ECO:0000256" key="1">
    <source>
        <dbReference type="ARBA" id="ARBA00004141"/>
    </source>
</evidence>
<proteinExistence type="inferred from homology"/>
<dbReference type="InterPro" id="IPR036259">
    <property type="entry name" value="MFS_trans_sf"/>
</dbReference>
<feature type="transmembrane region" description="Helical" evidence="6">
    <location>
        <begin position="458"/>
        <end position="481"/>
    </location>
</feature>
<dbReference type="PANTHER" id="PTHR11654">
    <property type="entry name" value="OLIGOPEPTIDE TRANSPORTER-RELATED"/>
    <property type="match status" value="1"/>
</dbReference>
<feature type="transmembrane region" description="Helical" evidence="6">
    <location>
        <begin position="69"/>
        <end position="90"/>
    </location>
</feature>
<feature type="transmembrane region" description="Helical" evidence="6">
    <location>
        <begin position="337"/>
        <end position="358"/>
    </location>
</feature>
<name>A0A6A6EBX5_9PEZI</name>
<dbReference type="Proteomes" id="UP000800200">
    <property type="component" value="Unassembled WGS sequence"/>
</dbReference>
<feature type="transmembrane region" description="Helical" evidence="6">
    <location>
        <begin position="297"/>
        <end position="317"/>
    </location>
</feature>
<dbReference type="Pfam" id="PF00854">
    <property type="entry name" value="PTR2"/>
    <property type="match status" value="1"/>
</dbReference>
<evidence type="ECO:0000256" key="4">
    <source>
        <dbReference type="ARBA" id="ARBA00022989"/>
    </source>
</evidence>
<feature type="transmembrane region" description="Helical" evidence="6">
    <location>
        <begin position="25"/>
        <end position="49"/>
    </location>
</feature>
<dbReference type="GO" id="GO:0016020">
    <property type="term" value="C:membrane"/>
    <property type="evidence" value="ECO:0007669"/>
    <property type="project" value="UniProtKB-SubCell"/>
</dbReference>
<dbReference type="InterPro" id="IPR000109">
    <property type="entry name" value="POT_fam"/>
</dbReference>
<comment type="subcellular location">
    <subcellularLocation>
        <location evidence="1">Membrane</location>
        <topology evidence="1">Multi-pass membrane protein</topology>
    </subcellularLocation>
</comment>
<keyword evidence="5 6" id="KW-0472">Membrane</keyword>
<dbReference type="GO" id="GO:0022857">
    <property type="term" value="F:transmembrane transporter activity"/>
    <property type="evidence" value="ECO:0007669"/>
    <property type="project" value="InterPro"/>
</dbReference>